<dbReference type="InterPro" id="IPR011990">
    <property type="entry name" value="TPR-like_helical_dom_sf"/>
</dbReference>
<keyword evidence="4" id="KW-1185">Reference proteome</keyword>
<name>A0AA88X8C2_9ASTE</name>
<keyword evidence="1" id="KW-0677">Repeat</keyword>
<evidence type="ECO:0000313" key="4">
    <source>
        <dbReference type="Proteomes" id="UP001188597"/>
    </source>
</evidence>
<dbReference type="Proteomes" id="UP001188597">
    <property type="component" value="Unassembled WGS sequence"/>
</dbReference>
<organism evidence="3 4">
    <name type="scientific">Escallonia herrerae</name>
    <dbReference type="NCBI Taxonomy" id="1293975"/>
    <lineage>
        <taxon>Eukaryota</taxon>
        <taxon>Viridiplantae</taxon>
        <taxon>Streptophyta</taxon>
        <taxon>Embryophyta</taxon>
        <taxon>Tracheophyta</taxon>
        <taxon>Spermatophyta</taxon>
        <taxon>Magnoliopsida</taxon>
        <taxon>eudicotyledons</taxon>
        <taxon>Gunneridae</taxon>
        <taxon>Pentapetalae</taxon>
        <taxon>asterids</taxon>
        <taxon>campanulids</taxon>
        <taxon>Escalloniales</taxon>
        <taxon>Escalloniaceae</taxon>
        <taxon>Escallonia</taxon>
    </lineage>
</organism>
<evidence type="ECO:0000256" key="2">
    <source>
        <dbReference type="PROSITE-ProRule" id="PRU00708"/>
    </source>
</evidence>
<dbReference type="InterPro" id="IPR002885">
    <property type="entry name" value="PPR_rpt"/>
</dbReference>
<feature type="repeat" description="PPR" evidence="2">
    <location>
        <begin position="96"/>
        <end position="130"/>
    </location>
</feature>
<gene>
    <name evidence="3" type="ORF">RJ639_030152</name>
</gene>
<evidence type="ECO:0000256" key="1">
    <source>
        <dbReference type="ARBA" id="ARBA00022737"/>
    </source>
</evidence>
<feature type="repeat" description="PPR" evidence="2">
    <location>
        <begin position="158"/>
        <end position="192"/>
    </location>
</feature>
<dbReference type="Pfam" id="PF01535">
    <property type="entry name" value="PPR"/>
    <property type="match status" value="4"/>
</dbReference>
<dbReference type="PROSITE" id="PS51375">
    <property type="entry name" value="PPR"/>
    <property type="match status" value="2"/>
</dbReference>
<dbReference type="NCBIfam" id="TIGR00756">
    <property type="entry name" value="PPR"/>
    <property type="match status" value="5"/>
</dbReference>
<dbReference type="GO" id="GO:0009451">
    <property type="term" value="P:RNA modification"/>
    <property type="evidence" value="ECO:0007669"/>
    <property type="project" value="InterPro"/>
</dbReference>
<dbReference type="PANTHER" id="PTHR47926:SF468">
    <property type="entry name" value="PENTATRICOPEPTIDE REPEAT-CONTAINING PROTEIN"/>
    <property type="match status" value="1"/>
</dbReference>
<evidence type="ECO:0008006" key="5">
    <source>
        <dbReference type="Google" id="ProtNLM"/>
    </source>
</evidence>
<comment type="caution">
    <text evidence="3">The sequence shown here is derived from an EMBL/GenBank/DDBJ whole genome shotgun (WGS) entry which is preliminary data.</text>
</comment>
<dbReference type="InterPro" id="IPR046960">
    <property type="entry name" value="PPR_At4g14850-like_plant"/>
</dbReference>
<reference evidence="3" key="1">
    <citation type="submission" date="2022-12" db="EMBL/GenBank/DDBJ databases">
        <title>Draft genome assemblies for two species of Escallonia (Escalloniales).</title>
        <authorList>
            <person name="Chanderbali A."/>
            <person name="Dervinis C."/>
            <person name="Anghel I."/>
            <person name="Soltis D."/>
            <person name="Soltis P."/>
            <person name="Zapata F."/>
        </authorList>
    </citation>
    <scope>NUCLEOTIDE SEQUENCE</scope>
    <source>
        <strain evidence="3">UCBG64.0493</strain>
        <tissue evidence="3">Leaf</tissue>
    </source>
</reference>
<protein>
    <recommendedName>
        <fullName evidence="5">Pentatricopeptide repeat-containing protein</fullName>
    </recommendedName>
</protein>
<sequence>MSRFAAILRKLASSTISVTISPRLPTTIPKSLNCHIAFASYAKIHASTYTSTHIDHLKNQGLDSNVYGCTKMIASCVENHRLGDALNLFDEMSGKDTVVRNLMIKGCLDSGDLDMGMKLFEEMPERNVISCTTMINGLFQYGRVELAEHLFREMPTRDIAAWNAMIHGYFGNKRAEDAVKLFDKMPGRNVISWTSVISGLDQQGRSDEALVLFKQMVGYGVQGAGIHGHVIKLNYVTDGYIAASMITLYAKCKQIENSCKIFNEKLHKNVAVWTALLTGYGLNLRHGDALKVSFKFPGYCAGEVKVEVHGIAVTGY</sequence>
<dbReference type="EMBL" id="JAVXUP010000123">
    <property type="protein sequence ID" value="KAK3037390.1"/>
    <property type="molecule type" value="Genomic_DNA"/>
</dbReference>
<dbReference type="AlphaFoldDB" id="A0AA88X8C2"/>
<accession>A0AA88X8C2</accession>
<dbReference type="Gene3D" id="1.25.40.10">
    <property type="entry name" value="Tetratricopeptide repeat domain"/>
    <property type="match status" value="3"/>
</dbReference>
<dbReference type="Pfam" id="PF13041">
    <property type="entry name" value="PPR_2"/>
    <property type="match status" value="1"/>
</dbReference>
<proteinExistence type="predicted"/>
<evidence type="ECO:0000313" key="3">
    <source>
        <dbReference type="EMBL" id="KAK3037390.1"/>
    </source>
</evidence>
<dbReference type="GO" id="GO:0003723">
    <property type="term" value="F:RNA binding"/>
    <property type="evidence" value="ECO:0007669"/>
    <property type="project" value="InterPro"/>
</dbReference>
<dbReference type="PANTHER" id="PTHR47926">
    <property type="entry name" value="PENTATRICOPEPTIDE REPEAT-CONTAINING PROTEIN"/>
    <property type="match status" value="1"/>
</dbReference>